<organism evidence="2 3">
    <name type="scientific">Anaerosolibacter carboniphilus</name>
    <dbReference type="NCBI Taxonomy" id="1417629"/>
    <lineage>
        <taxon>Bacteria</taxon>
        <taxon>Bacillati</taxon>
        <taxon>Bacillota</taxon>
        <taxon>Clostridia</taxon>
        <taxon>Peptostreptococcales</taxon>
        <taxon>Thermotaleaceae</taxon>
        <taxon>Anaerosolibacter</taxon>
    </lineage>
</organism>
<dbReference type="Proteomes" id="UP000579281">
    <property type="component" value="Unassembled WGS sequence"/>
</dbReference>
<evidence type="ECO:0000313" key="2">
    <source>
        <dbReference type="EMBL" id="MBB6218251.1"/>
    </source>
</evidence>
<sequence>MTYISSFIIFFGVYFVMSLILNRWSKQKEKKELKTIANHAFYAGMIYVLALMLFRSFGNLFNK</sequence>
<feature type="transmembrane region" description="Helical" evidence="1">
    <location>
        <begin position="36"/>
        <end position="57"/>
    </location>
</feature>
<keyword evidence="3" id="KW-1185">Reference proteome</keyword>
<dbReference type="RefSeq" id="WP_184312744.1">
    <property type="nucleotide sequence ID" value="NZ_JACHEN010000035.1"/>
</dbReference>
<accession>A0A841KXR7</accession>
<evidence type="ECO:0000313" key="3">
    <source>
        <dbReference type="Proteomes" id="UP000579281"/>
    </source>
</evidence>
<reference evidence="2 3" key="1">
    <citation type="submission" date="2020-08" db="EMBL/GenBank/DDBJ databases">
        <title>Genomic Encyclopedia of Type Strains, Phase IV (KMG-IV): sequencing the most valuable type-strain genomes for metagenomic binning, comparative biology and taxonomic classification.</title>
        <authorList>
            <person name="Goeker M."/>
        </authorList>
    </citation>
    <scope>NUCLEOTIDE SEQUENCE [LARGE SCALE GENOMIC DNA]</scope>
    <source>
        <strain evidence="2 3">DSM 103526</strain>
    </source>
</reference>
<name>A0A841KXR7_9FIRM</name>
<keyword evidence="1" id="KW-0812">Transmembrane</keyword>
<gene>
    <name evidence="2" type="ORF">HNQ80_004410</name>
</gene>
<feature type="transmembrane region" description="Helical" evidence="1">
    <location>
        <begin position="6"/>
        <end position="24"/>
    </location>
</feature>
<proteinExistence type="predicted"/>
<protein>
    <submittedName>
        <fullName evidence="2">Putative transporter</fullName>
    </submittedName>
</protein>
<keyword evidence="1" id="KW-1133">Transmembrane helix</keyword>
<dbReference type="EMBL" id="JACHEN010000035">
    <property type="protein sequence ID" value="MBB6218251.1"/>
    <property type="molecule type" value="Genomic_DNA"/>
</dbReference>
<keyword evidence="1" id="KW-0472">Membrane</keyword>
<evidence type="ECO:0000256" key="1">
    <source>
        <dbReference type="SAM" id="Phobius"/>
    </source>
</evidence>
<comment type="caution">
    <text evidence="2">The sequence shown here is derived from an EMBL/GenBank/DDBJ whole genome shotgun (WGS) entry which is preliminary data.</text>
</comment>
<dbReference type="AlphaFoldDB" id="A0A841KXR7"/>